<evidence type="ECO:0000313" key="2">
    <source>
        <dbReference type="Proteomes" id="UP000002588"/>
    </source>
</evidence>
<dbReference type="eggNOG" id="COG4273">
    <property type="taxonomic scope" value="Bacteria"/>
</dbReference>
<gene>
    <name evidence="1" type="ordered locus">azo2350</name>
</gene>
<dbReference type="HOGENOM" id="CLU_155898_0_0_4"/>
<dbReference type="KEGG" id="azo:azo2350"/>
<sequence>MEMKTLDLRWQRLVTTEGATCDRCGATEAAVEHACTELQTALQPLGIAVRLEKIEIAPEAFAGEPAESNRIWIAGRPLEDWVGGHAGSSPCCAACGDADCRTLEVDGEVHEAIPERLILQAAFTALPTLVDEGAPSAAAAADPPGR</sequence>
<accession>A1K812</accession>
<dbReference type="InterPro" id="IPR021219">
    <property type="entry name" value="DUF2703"/>
</dbReference>
<dbReference type="STRING" id="62928.azo2350"/>
<dbReference type="Pfam" id="PF10865">
    <property type="entry name" value="DUF2703"/>
    <property type="match status" value="1"/>
</dbReference>
<name>A1K812_AZOSB</name>
<proteinExistence type="predicted"/>
<evidence type="ECO:0008006" key="3">
    <source>
        <dbReference type="Google" id="ProtNLM"/>
    </source>
</evidence>
<organism evidence="1 2">
    <name type="scientific">Azoarcus sp. (strain BH72)</name>
    <dbReference type="NCBI Taxonomy" id="418699"/>
    <lineage>
        <taxon>Bacteria</taxon>
        <taxon>Pseudomonadati</taxon>
        <taxon>Pseudomonadota</taxon>
        <taxon>Betaproteobacteria</taxon>
        <taxon>Rhodocyclales</taxon>
        <taxon>Zoogloeaceae</taxon>
        <taxon>Azoarcus</taxon>
    </lineage>
</organism>
<evidence type="ECO:0000313" key="1">
    <source>
        <dbReference type="EMBL" id="CAL94967.1"/>
    </source>
</evidence>
<keyword evidence="2" id="KW-1185">Reference proteome</keyword>
<protein>
    <recommendedName>
        <fullName evidence="3">Heavy metal sensor signal transduction histidine kinase</fullName>
    </recommendedName>
</protein>
<dbReference type="EMBL" id="AM406670">
    <property type="protein sequence ID" value="CAL94967.1"/>
    <property type="molecule type" value="Genomic_DNA"/>
</dbReference>
<dbReference type="Proteomes" id="UP000002588">
    <property type="component" value="Chromosome"/>
</dbReference>
<reference evidence="1 2" key="1">
    <citation type="journal article" date="2006" name="Nat. Biotechnol.">
        <title>Complete genome of the mutualistic, N2-fixing grass endophyte Azoarcus sp. strain BH72.</title>
        <authorList>
            <person name="Krause A."/>
            <person name="Ramakumar A."/>
            <person name="Bartels D."/>
            <person name="Battistoni F."/>
            <person name="Bekel T."/>
            <person name="Boch J."/>
            <person name="Boehm M."/>
            <person name="Friedrich F."/>
            <person name="Hurek T."/>
            <person name="Krause L."/>
            <person name="Linke B."/>
            <person name="McHardy A.C."/>
            <person name="Sarkar A."/>
            <person name="Schneiker S."/>
            <person name="Syed A.A."/>
            <person name="Thauer R."/>
            <person name="Vorhoelter F.-J."/>
            <person name="Weidner S."/>
            <person name="Puehler A."/>
            <person name="Reinhold-Hurek B."/>
            <person name="Kaiser O."/>
            <person name="Goesmann A."/>
        </authorList>
    </citation>
    <scope>NUCLEOTIDE SEQUENCE [LARGE SCALE GENOMIC DNA]</scope>
    <source>
        <strain evidence="1 2">BH72</strain>
    </source>
</reference>
<dbReference type="AlphaFoldDB" id="A1K812"/>